<accession>B1ZVY2</accession>
<dbReference type="Proteomes" id="UP000007013">
    <property type="component" value="Chromosome"/>
</dbReference>
<comment type="similarity">
    <text evidence="1">Belongs to the CutA family.</text>
</comment>
<dbReference type="KEGG" id="ote:Oter_2717"/>
<protein>
    <submittedName>
        <fullName evidence="2">CutA1 divalent ion tolerance protein</fullName>
    </submittedName>
</protein>
<dbReference type="Gene3D" id="3.30.70.120">
    <property type="match status" value="1"/>
</dbReference>
<keyword evidence="3" id="KW-1185">Reference proteome</keyword>
<dbReference type="PANTHER" id="PTHR23419">
    <property type="entry name" value="DIVALENT CATION TOLERANCE CUTA-RELATED"/>
    <property type="match status" value="1"/>
</dbReference>
<dbReference type="InterPro" id="IPR004323">
    <property type="entry name" value="Ion_tolerance_CutA"/>
</dbReference>
<dbReference type="EMBL" id="CP001032">
    <property type="protein sequence ID" value="ACB75998.1"/>
    <property type="molecule type" value="Genomic_DNA"/>
</dbReference>
<dbReference type="InterPro" id="IPR015867">
    <property type="entry name" value="N-reg_PII/ATP_PRibTrfase_C"/>
</dbReference>
<evidence type="ECO:0000313" key="3">
    <source>
        <dbReference type="Proteomes" id="UP000007013"/>
    </source>
</evidence>
<sequence length="106" mass="11789">MFIAWTTVAERADADRLATGAVARGLAACVQIDGPVVSHYRWQGQLEQAQELRLMFKCPASRLSQLEAYVLSEHPYDTPEWLAVPVERVGEKYLSWANASSTTPPL</sequence>
<dbReference type="HOGENOM" id="CLU_098807_2_0_0"/>
<dbReference type="eggNOG" id="COG1324">
    <property type="taxonomic scope" value="Bacteria"/>
</dbReference>
<dbReference type="Pfam" id="PF03091">
    <property type="entry name" value="CutA1"/>
    <property type="match status" value="1"/>
</dbReference>
<dbReference type="GO" id="GO:0005507">
    <property type="term" value="F:copper ion binding"/>
    <property type="evidence" value="ECO:0007669"/>
    <property type="project" value="TreeGrafter"/>
</dbReference>
<name>B1ZVY2_OPITP</name>
<proteinExistence type="inferred from homology"/>
<dbReference type="GO" id="GO:0010038">
    <property type="term" value="P:response to metal ion"/>
    <property type="evidence" value="ECO:0007669"/>
    <property type="project" value="InterPro"/>
</dbReference>
<dbReference type="STRING" id="452637.Oter_2717"/>
<evidence type="ECO:0000256" key="1">
    <source>
        <dbReference type="ARBA" id="ARBA00010169"/>
    </source>
</evidence>
<dbReference type="AlphaFoldDB" id="B1ZVY2"/>
<dbReference type="InterPro" id="IPR011322">
    <property type="entry name" value="N-reg_PII-like_a/b"/>
</dbReference>
<dbReference type="PANTHER" id="PTHR23419:SF8">
    <property type="entry name" value="FI09726P"/>
    <property type="match status" value="1"/>
</dbReference>
<dbReference type="SUPFAM" id="SSF54913">
    <property type="entry name" value="GlnB-like"/>
    <property type="match status" value="1"/>
</dbReference>
<dbReference type="OrthoDB" id="37622at2"/>
<dbReference type="RefSeq" id="WP_012375533.1">
    <property type="nucleotide sequence ID" value="NC_010571.1"/>
</dbReference>
<evidence type="ECO:0000313" key="2">
    <source>
        <dbReference type="EMBL" id="ACB75998.1"/>
    </source>
</evidence>
<gene>
    <name evidence="2" type="ordered locus">Oter_2717</name>
</gene>
<reference evidence="2 3" key="1">
    <citation type="journal article" date="2011" name="J. Bacteriol.">
        <title>Genome sequence of the verrucomicrobium Opitutus terrae PB90-1, an abundant inhabitant of rice paddy soil ecosystems.</title>
        <authorList>
            <person name="van Passel M.W."/>
            <person name="Kant R."/>
            <person name="Palva A."/>
            <person name="Copeland A."/>
            <person name="Lucas S."/>
            <person name="Lapidus A."/>
            <person name="Glavina del Rio T."/>
            <person name="Pitluck S."/>
            <person name="Goltsman E."/>
            <person name="Clum A."/>
            <person name="Sun H."/>
            <person name="Schmutz J."/>
            <person name="Larimer F.W."/>
            <person name="Land M.L."/>
            <person name="Hauser L."/>
            <person name="Kyrpides N."/>
            <person name="Mikhailova N."/>
            <person name="Richardson P.P."/>
            <person name="Janssen P.H."/>
            <person name="de Vos W.M."/>
            <person name="Smidt H."/>
        </authorList>
    </citation>
    <scope>NUCLEOTIDE SEQUENCE [LARGE SCALE GENOMIC DNA]</scope>
    <source>
        <strain evidence="3">DSM 11246 / JCM 15787 / PB90-1</strain>
    </source>
</reference>
<organism evidence="2 3">
    <name type="scientific">Opitutus terrae (strain DSM 11246 / JCM 15787 / PB90-1)</name>
    <dbReference type="NCBI Taxonomy" id="452637"/>
    <lineage>
        <taxon>Bacteria</taxon>
        <taxon>Pseudomonadati</taxon>
        <taxon>Verrucomicrobiota</taxon>
        <taxon>Opitutia</taxon>
        <taxon>Opitutales</taxon>
        <taxon>Opitutaceae</taxon>
        <taxon>Opitutus</taxon>
    </lineage>
</organism>